<evidence type="ECO:0000313" key="2">
    <source>
        <dbReference type="EMBL" id="KZV26882.1"/>
    </source>
</evidence>
<dbReference type="AlphaFoldDB" id="A0A2Z7B5S6"/>
<reference evidence="2 3" key="1">
    <citation type="journal article" date="2015" name="Proc. Natl. Acad. Sci. U.S.A.">
        <title>The resurrection genome of Boea hygrometrica: A blueprint for survival of dehydration.</title>
        <authorList>
            <person name="Xiao L."/>
            <person name="Yang G."/>
            <person name="Zhang L."/>
            <person name="Yang X."/>
            <person name="Zhao S."/>
            <person name="Ji Z."/>
            <person name="Zhou Q."/>
            <person name="Hu M."/>
            <person name="Wang Y."/>
            <person name="Chen M."/>
            <person name="Xu Y."/>
            <person name="Jin H."/>
            <person name="Xiao X."/>
            <person name="Hu G."/>
            <person name="Bao F."/>
            <person name="Hu Y."/>
            <person name="Wan P."/>
            <person name="Li L."/>
            <person name="Deng X."/>
            <person name="Kuang T."/>
            <person name="Xiang C."/>
            <person name="Zhu J.K."/>
            <person name="Oliver M.J."/>
            <person name="He Y."/>
        </authorList>
    </citation>
    <scope>NUCLEOTIDE SEQUENCE [LARGE SCALE GENOMIC DNA]</scope>
    <source>
        <strain evidence="3">cv. XS01</strain>
    </source>
</reference>
<sequence>MCVSAVAVGISWSNSASLDFRLWISAVAYERVSYRMVSQAIPLAVVLIQLVVPQEVDRVSQLCIVSICTDITAGGMSRMPPRRRGRGRGQFQESKGQNEYQHSIPLRGRGRREEDEVDDLAAHVESMELVMVRFQRMSPQVFNGDESSADADSWLQHITVIVPKIGSMGSKQLQEFRRGGGG</sequence>
<evidence type="ECO:0000313" key="3">
    <source>
        <dbReference type="Proteomes" id="UP000250235"/>
    </source>
</evidence>
<accession>A0A2Z7B5S6</accession>
<evidence type="ECO:0000256" key="1">
    <source>
        <dbReference type="SAM" id="MobiDB-lite"/>
    </source>
</evidence>
<gene>
    <name evidence="2" type="ORF">F511_22443</name>
</gene>
<dbReference type="EMBL" id="KV010828">
    <property type="protein sequence ID" value="KZV26882.1"/>
    <property type="molecule type" value="Genomic_DNA"/>
</dbReference>
<organism evidence="2 3">
    <name type="scientific">Dorcoceras hygrometricum</name>
    <dbReference type="NCBI Taxonomy" id="472368"/>
    <lineage>
        <taxon>Eukaryota</taxon>
        <taxon>Viridiplantae</taxon>
        <taxon>Streptophyta</taxon>
        <taxon>Embryophyta</taxon>
        <taxon>Tracheophyta</taxon>
        <taxon>Spermatophyta</taxon>
        <taxon>Magnoliopsida</taxon>
        <taxon>eudicotyledons</taxon>
        <taxon>Gunneridae</taxon>
        <taxon>Pentapetalae</taxon>
        <taxon>asterids</taxon>
        <taxon>lamiids</taxon>
        <taxon>Lamiales</taxon>
        <taxon>Gesneriaceae</taxon>
        <taxon>Didymocarpoideae</taxon>
        <taxon>Trichosporeae</taxon>
        <taxon>Loxocarpinae</taxon>
        <taxon>Dorcoceras</taxon>
    </lineage>
</organism>
<protein>
    <submittedName>
        <fullName evidence="2">Uncharacterized protein</fullName>
    </submittedName>
</protein>
<name>A0A2Z7B5S6_9LAMI</name>
<dbReference type="Proteomes" id="UP000250235">
    <property type="component" value="Unassembled WGS sequence"/>
</dbReference>
<feature type="region of interest" description="Disordered" evidence="1">
    <location>
        <begin position="76"/>
        <end position="112"/>
    </location>
</feature>
<feature type="compositionally biased region" description="Polar residues" evidence="1">
    <location>
        <begin position="91"/>
        <end position="101"/>
    </location>
</feature>
<proteinExistence type="predicted"/>
<keyword evidence="3" id="KW-1185">Reference proteome</keyword>